<comment type="caution">
    <text evidence="11">The sequence shown here is derived from an EMBL/GenBank/DDBJ whole genome shotgun (WGS) entry which is preliminary data.</text>
</comment>
<protein>
    <recommendedName>
        <fullName evidence="13">Glycosyltransferase RgtA/B/C/D-like domain-containing protein</fullName>
    </recommendedName>
</protein>
<dbReference type="InterPro" id="IPR007315">
    <property type="entry name" value="PIG-V/Gpi18"/>
</dbReference>
<keyword evidence="5" id="KW-0808">Transferase</keyword>
<keyword evidence="7" id="KW-0256">Endoplasmic reticulum</keyword>
<evidence type="ECO:0000256" key="4">
    <source>
        <dbReference type="ARBA" id="ARBA00022676"/>
    </source>
</evidence>
<dbReference type="GO" id="GO:0000009">
    <property type="term" value="F:alpha-1,6-mannosyltransferase activity"/>
    <property type="evidence" value="ECO:0007669"/>
    <property type="project" value="InterPro"/>
</dbReference>
<keyword evidence="6 10" id="KW-0812">Transmembrane</keyword>
<name>A0A8J3T9C7_9ACTN</name>
<feature type="transmembrane region" description="Helical" evidence="10">
    <location>
        <begin position="117"/>
        <end position="137"/>
    </location>
</feature>
<evidence type="ECO:0000256" key="7">
    <source>
        <dbReference type="ARBA" id="ARBA00022824"/>
    </source>
</evidence>
<evidence type="ECO:0000256" key="9">
    <source>
        <dbReference type="ARBA" id="ARBA00023136"/>
    </source>
</evidence>
<dbReference type="RefSeq" id="WP_203935374.1">
    <property type="nucleotide sequence ID" value="NZ_BOON01000002.1"/>
</dbReference>
<dbReference type="GO" id="GO:0016020">
    <property type="term" value="C:membrane"/>
    <property type="evidence" value="ECO:0007669"/>
    <property type="project" value="GOC"/>
</dbReference>
<comment type="pathway">
    <text evidence="2">Glycolipid biosynthesis; glycosylphosphatidylinositol-anchor biosynthesis.</text>
</comment>
<dbReference type="Pfam" id="PF04188">
    <property type="entry name" value="Mannosyl_trans2"/>
    <property type="match status" value="1"/>
</dbReference>
<dbReference type="PANTHER" id="PTHR12468">
    <property type="entry name" value="GPI MANNOSYLTRANSFERASE 2"/>
    <property type="match status" value="1"/>
</dbReference>
<dbReference type="EMBL" id="BOON01000002">
    <property type="protein sequence ID" value="GII20684.1"/>
    <property type="molecule type" value="Genomic_DNA"/>
</dbReference>
<sequence length="391" mass="41394">MAVDQTRTATTTGTGTGSAAGWRRLRWLLIPLAVYAGTRIVQVALIAWMLPPGDRGVVARLLSWDAGWFVRVARNGYPHGSLAALRDSEDGGSIAFFPGYPLLVRGVHHATGLGFEAAALTVSWIAGAAAAVLLFALGRRLYDSRAAAAWTLLFCAQPMSVVLSMGYSESLFVALVAGALLAAHRRSWPAAGLLGLAAALTRPTGAALAVALAVAALTEVRAGRAGRWRAVVAVAPALLGVPAYLWWVGRRAGSWHAWFEIQTAGWGTTFDFGRGALAFVLDSLRTGDGWVQVSIALILIASVVAAVVAVARRVWTPLLVYGLTALVLAVGQSGYYHSKPRLLVPVLVILVPAALALARARTRTTLLVGACYALFGLWYGAYLITVWRFAV</sequence>
<keyword evidence="4" id="KW-0328">Glycosyltransferase</keyword>
<dbReference type="GO" id="GO:0004376">
    <property type="term" value="F:GPI mannosyltransferase activity"/>
    <property type="evidence" value="ECO:0007669"/>
    <property type="project" value="InterPro"/>
</dbReference>
<feature type="transmembrane region" description="Helical" evidence="10">
    <location>
        <begin position="318"/>
        <end position="336"/>
    </location>
</feature>
<feature type="transmembrane region" description="Helical" evidence="10">
    <location>
        <begin position="194"/>
        <end position="218"/>
    </location>
</feature>
<keyword evidence="3" id="KW-0337">GPI-anchor biosynthesis</keyword>
<evidence type="ECO:0000256" key="8">
    <source>
        <dbReference type="ARBA" id="ARBA00022989"/>
    </source>
</evidence>
<evidence type="ECO:0000256" key="5">
    <source>
        <dbReference type="ARBA" id="ARBA00022679"/>
    </source>
</evidence>
<comment type="subcellular location">
    <subcellularLocation>
        <location evidence="1">Endoplasmic reticulum membrane</location>
        <topology evidence="1">Multi-pass membrane protein</topology>
    </subcellularLocation>
</comment>
<organism evidence="11 12">
    <name type="scientific">Planosporangium mesophilum</name>
    <dbReference type="NCBI Taxonomy" id="689768"/>
    <lineage>
        <taxon>Bacteria</taxon>
        <taxon>Bacillati</taxon>
        <taxon>Actinomycetota</taxon>
        <taxon>Actinomycetes</taxon>
        <taxon>Micromonosporales</taxon>
        <taxon>Micromonosporaceae</taxon>
        <taxon>Planosporangium</taxon>
    </lineage>
</organism>
<gene>
    <name evidence="11" type="ORF">Pme01_02810</name>
</gene>
<dbReference type="AlphaFoldDB" id="A0A8J3T9C7"/>
<evidence type="ECO:0000256" key="3">
    <source>
        <dbReference type="ARBA" id="ARBA00022502"/>
    </source>
</evidence>
<evidence type="ECO:0000256" key="2">
    <source>
        <dbReference type="ARBA" id="ARBA00004687"/>
    </source>
</evidence>
<evidence type="ECO:0008006" key="13">
    <source>
        <dbReference type="Google" id="ProtNLM"/>
    </source>
</evidence>
<reference evidence="11" key="1">
    <citation type="submission" date="2021-01" db="EMBL/GenBank/DDBJ databases">
        <title>Whole genome shotgun sequence of Planosporangium mesophilum NBRC 109066.</title>
        <authorList>
            <person name="Komaki H."/>
            <person name="Tamura T."/>
        </authorList>
    </citation>
    <scope>NUCLEOTIDE SEQUENCE</scope>
    <source>
        <strain evidence="11">NBRC 109066</strain>
    </source>
</reference>
<feature type="transmembrane region" description="Helical" evidence="10">
    <location>
        <begin position="289"/>
        <end position="311"/>
    </location>
</feature>
<dbReference type="Proteomes" id="UP000599074">
    <property type="component" value="Unassembled WGS sequence"/>
</dbReference>
<evidence type="ECO:0000313" key="12">
    <source>
        <dbReference type="Proteomes" id="UP000599074"/>
    </source>
</evidence>
<evidence type="ECO:0000256" key="6">
    <source>
        <dbReference type="ARBA" id="ARBA00022692"/>
    </source>
</evidence>
<feature type="transmembrane region" description="Helical" evidence="10">
    <location>
        <begin position="27"/>
        <end position="50"/>
    </location>
</feature>
<feature type="transmembrane region" description="Helical" evidence="10">
    <location>
        <begin position="365"/>
        <end position="390"/>
    </location>
</feature>
<keyword evidence="9 10" id="KW-0472">Membrane</keyword>
<feature type="transmembrane region" description="Helical" evidence="10">
    <location>
        <begin position="342"/>
        <end position="358"/>
    </location>
</feature>
<evidence type="ECO:0000313" key="11">
    <source>
        <dbReference type="EMBL" id="GII20684.1"/>
    </source>
</evidence>
<dbReference type="UniPathway" id="UPA00196"/>
<feature type="transmembrane region" description="Helical" evidence="10">
    <location>
        <begin position="149"/>
        <end position="182"/>
    </location>
</feature>
<dbReference type="PANTHER" id="PTHR12468:SF2">
    <property type="entry name" value="GPI MANNOSYLTRANSFERASE 2"/>
    <property type="match status" value="1"/>
</dbReference>
<proteinExistence type="predicted"/>
<dbReference type="GO" id="GO:0006506">
    <property type="term" value="P:GPI anchor biosynthetic process"/>
    <property type="evidence" value="ECO:0007669"/>
    <property type="project" value="UniProtKB-UniPathway"/>
</dbReference>
<keyword evidence="12" id="KW-1185">Reference proteome</keyword>
<evidence type="ECO:0000256" key="1">
    <source>
        <dbReference type="ARBA" id="ARBA00004477"/>
    </source>
</evidence>
<evidence type="ECO:0000256" key="10">
    <source>
        <dbReference type="SAM" id="Phobius"/>
    </source>
</evidence>
<accession>A0A8J3T9C7</accession>
<keyword evidence="8 10" id="KW-1133">Transmembrane helix</keyword>
<feature type="transmembrane region" description="Helical" evidence="10">
    <location>
        <begin position="230"/>
        <end position="249"/>
    </location>
</feature>